<dbReference type="Proteomes" id="UP000278398">
    <property type="component" value="Unassembled WGS sequence"/>
</dbReference>
<dbReference type="GO" id="GO:0003825">
    <property type="term" value="F:alpha,alpha-trehalose-phosphate synthase (UDP-forming) activity"/>
    <property type="evidence" value="ECO:0007669"/>
    <property type="project" value="TreeGrafter"/>
</dbReference>
<evidence type="ECO:0000313" key="2">
    <source>
        <dbReference type="EMBL" id="RST87736.1"/>
    </source>
</evidence>
<dbReference type="AlphaFoldDB" id="A0A429Z204"/>
<name>A0A429Z204_9HYPH</name>
<dbReference type="CDD" id="cd03788">
    <property type="entry name" value="GT20_TPS"/>
    <property type="match status" value="1"/>
</dbReference>
<dbReference type="PANTHER" id="PTHR10788">
    <property type="entry name" value="TREHALOSE-6-PHOSPHATE SYNTHASE"/>
    <property type="match status" value="1"/>
</dbReference>
<keyword evidence="3" id="KW-1185">Reference proteome</keyword>
<dbReference type="Pfam" id="PF00982">
    <property type="entry name" value="Glyco_transf_20"/>
    <property type="match status" value="1"/>
</dbReference>
<dbReference type="SUPFAM" id="SSF53756">
    <property type="entry name" value="UDP-Glycosyltransferase/glycogen phosphorylase"/>
    <property type="match status" value="1"/>
</dbReference>
<comment type="caution">
    <text evidence="2">The sequence shown here is derived from an EMBL/GenBank/DDBJ whole genome shotgun (WGS) entry which is preliminary data.</text>
</comment>
<dbReference type="EMBL" id="RWKW01000011">
    <property type="protein sequence ID" value="RST87736.1"/>
    <property type="molecule type" value="Genomic_DNA"/>
</dbReference>
<sequence length="463" mass="52070">MSRLVVVSNRVADLRQATQSGGLAVAIADALKAKGGVWFGWDGNTLENETEKLGIDRVGDVDVISSPLTVEDYSQYYIGYANSVLWPLFHYRVDLVDYRPQYFEGYMRVNGKFAALLKPFLKQGDMVWVHDYHLIPFAERLRALGCRHKMGFFLHIPFPPADIIAASPNHAYLVEALLQYDVVGFQTSTDLNNFNRYVEENIPDAMGADGVIRCGGRTVRALRLPIGIDVAQFTELAEKTFEDINIDHMRRAILRQRQIVGVDRLDYSKGIPERFEAFSRMLHLHPELEKTVTFLQIAPPTREDVTAYAEIRMRLEGLSGSINGKFGDIDWVPIRYIHRPVPRPRLAAMFRSSEVGLVTPLRDGMNLVAKEYVAAQDPADPGVLVLSQFAGAAEELEDALIVNPHDTEEMGEKMELALRMPLEERQNRHARLLDRVKQSDVGIWMETFIDQLEGAGGADSVAA</sequence>
<dbReference type="OrthoDB" id="9815690at2"/>
<dbReference type="PANTHER" id="PTHR10788:SF106">
    <property type="entry name" value="BCDNA.GH08860"/>
    <property type="match status" value="1"/>
</dbReference>
<organism evidence="2 3">
    <name type="scientific">Aquibium carbonis</name>
    <dbReference type="NCBI Taxonomy" id="2495581"/>
    <lineage>
        <taxon>Bacteria</taxon>
        <taxon>Pseudomonadati</taxon>
        <taxon>Pseudomonadota</taxon>
        <taxon>Alphaproteobacteria</taxon>
        <taxon>Hyphomicrobiales</taxon>
        <taxon>Phyllobacteriaceae</taxon>
        <taxon>Aquibium</taxon>
    </lineage>
</organism>
<comment type="similarity">
    <text evidence="1">Belongs to the glycosyltransferase 20 family.</text>
</comment>
<reference evidence="2 3" key="1">
    <citation type="submission" date="2018-12" db="EMBL/GenBank/DDBJ databases">
        <title>Mesorhizobium carbonis sp. nov., isolated from coal mine water.</title>
        <authorList>
            <person name="Xin W."/>
            <person name="Xu Z."/>
            <person name="Xiang F."/>
            <person name="Zhang J."/>
            <person name="Xi L."/>
            <person name="Liu J."/>
        </authorList>
    </citation>
    <scope>NUCLEOTIDE SEQUENCE [LARGE SCALE GENOMIC DNA]</scope>
    <source>
        <strain evidence="2 3">B2.3</strain>
    </source>
</reference>
<gene>
    <name evidence="2" type="ORF">EJC49_03755</name>
</gene>
<protein>
    <submittedName>
        <fullName evidence="2">Trehalose-6-phosphate synthase</fullName>
    </submittedName>
</protein>
<dbReference type="InterPro" id="IPR001830">
    <property type="entry name" value="Glyco_trans_20"/>
</dbReference>
<proteinExistence type="inferred from homology"/>
<dbReference type="GO" id="GO:0005992">
    <property type="term" value="P:trehalose biosynthetic process"/>
    <property type="evidence" value="ECO:0007669"/>
    <property type="project" value="InterPro"/>
</dbReference>
<accession>A0A429Z204</accession>
<evidence type="ECO:0000313" key="3">
    <source>
        <dbReference type="Proteomes" id="UP000278398"/>
    </source>
</evidence>
<evidence type="ECO:0000256" key="1">
    <source>
        <dbReference type="ARBA" id="ARBA00008799"/>
    </source>
</evidence>
<dbReference type="RefSeq" id="WP_126698129.1">
    <property type="nucleotide sequence ID" value="NZ_RWKW01000011.1"/>
</dbReference>
<dbReference type="Gene3D" id="3.40.50.2000">
    <property type="entry name" value="Glycogen Phosphorylase B"/>
    <property type="match status" value="2"/>
</dbReference>